<sequence>GIGYGKLSETITLTIEYNLPALFIWTPDQDRARDLSKNTHKLITGLDLHATLVDMMLFNEDGYRPDMDQISALSDGISLFQSVPDRSCKEQEIPSVRCSCSIYTEEHSNQ</sequence>
<evidence type="ECO:0000313" key="1">
    <source>
        <dbReference type="EMBL" id="CRZ13142.1"/>
    </source>
</evidence>
<dbReference type="InterPro" id="IPR004245">
    <property type="entry name" value="DUF229"/>
</dbReference>
<name>A0A0H5RHY1_9EUKA</name>
<proteinExistence type="predicted"/>
<organism evidence="1">
    <name type="scientific">Spongospora subterranea</name>
    <dbReference type="NCBI Taxonomy" id="70186"/>
    <lineage>
        <taxon>Eukaryota</taxon>
        <taxon>Sar</taxon>
        <taxon>Rhizaria</taxon>
        <taxon>Endomyxa</taxon>
        <taxon>Phytomyxea</taxon>
        <taxon>Plasmodiophorida</taxon>
        <taxon>Plasmodiophoridae</taxon>
        <taxon>Spongospora</taxon>
    </lineage>
</organism>
<dbReference type="Pfam" id="PF02995">
    <property type="entry name" value="DUF229"/>
    <property type="match status" value="1"/>
</dbReference>
<accession>A0A0H5RHY1</accession>
<dbReference type="EMBL" id="HACM01012700">
    <property type="protein sequence ID" value="CRZ13142.1"/>
    <property type="molecule type" value="Transcribed_RNA"/>
</dbReference>
<reference evidence="1" key="1">
    <citation type="submission" date="2015-04" db="EMBL/GenBank/DDBJ databases">
        <title>The genome sequence of the plant pathogenic Rhizarian Plasmodiophora brassicae reveals insights in its biotrophic life cycle and the origin of chitin synthesis.</title>
        <authorList>
            <person name="Schwelm A."/>
            <person name="Fogelqvist J."/>
            <person name="Knaust A."/>
            <person name="Julke S."/>
            <person name="Lilja T."/>
            <person name="Dhandapani V."/>
            <person name="Bonilla-Rosso G."/>
            <person name="Karlsson M."/>
            <person name="Shevchenko A."/>
            <person name="Choi S.R."/>
            <person name="Kim H.G."/>
            <person name="Park J.Y."/>
            <person name="Lim Y.P."/>
            <person name="Ludwig-Muller J."/>
            <person name="Dixelius C."/>
        </authorList>
    </citation>
    <scope>NUCLEOTIDE SEQUENCE</scope>
    <source>
        <tissue evidence="1">Potato root galls</tissue>
    </source>
</reference>
<dbReference type="AlphaFoldDB" id="A0A0H5RHY1"/>
<dbReference type="PANTHER" id="PTHR10974">
    <property type="entry name" value="FI08016P-RELATED"/>
    <property type="match status" value="1"/>
</dbReference>
<protein>
    <submittedName>
        <fullName evidence="1">Uncharacterized protein</fullName>
    </submittedName>
</protein>
<dbReference type="GO" id="GO:0005615">
    <property type="term" value="C:extracellular space"/>
    <property type="evidence" value="ECO:0007669"/>
    <property type="project" value="TreeGrafter"/>
</dbReference>
<dbReference type="PANTHER" id="PTHR10974:SF1">
    <property type="entry name" value="FI08016P-RELATED"/>
    <property type="match status" value="1"/>
</dbReference>
<feature type="non-terminal residue" evidence="1">
    <location>
        <position position="1"/>
    </location>
</feature>
<feature type="non-terminal residue" evidence="1">
    <location>
        <position position="110"/>
    </location>
</feature>